<dbReference type="Proteomes" id="UP000187203">
    <property type="component" value="Unassembled WGS sequence"/>
</dbReference>
<keyword evidence="2" id="KW-1185">Reference proteome</keyword>
<protein>
    <submittedName>
        <fullName evidence="1">Nicotinamide N-methyltransferase-like protein</fullName>
    </submittedName>
</protein>
<organism evidence="1 2">
    <name type="scientific">Corchorus olitorius</name>
    <dbReference type="NCBI Taxonomy" id="93759"/>
    <lineage>
        <taxon>Eukaryota</taxon>
        <taxon>Viridiplantae</taxon>
        <taxon>Streptophyta</taxon>
        <taxon>Embryophyta</taxon>
        <taxon>Tracheophyta</taxon>
        <taxon>Spermatophyta</taxon>
        <taxon>Magnoliopsida</taxon>
        <taxon>eudicotyledons</taxon>
        <taxon>Gunneridae</taxon>
        <taxon>Pentapetalae</taxon>
        <taxon>rosids</taxon>
        <taxon>malvids</taxon>
        <taxon>Malvales</taxon>
        <taxon>Malvaceae</taxon>
        <taxon>Grewioideae</taxon>
        <taxon>Apeibeae</taxon>
        <taxon>Corchorus</taxon>
    </lineage>
</organism>
<dbReference type="OrthoDB" id="413520at2759"/>
<dbReference type="Pfam" id="PF10294">
    <property type="entry name" value="Methyltransf_16"/>
    <property type="match status" value="1"/>
</dbReference>
<evidence type="ECO:0000313" key="2">
    <source>
        <dbReference type="Proteomes" id="UP000187203"/>
    </source>
</evidence>
<dbReference type="CDD" id="cd02440">
    <property type="entry name" value="AdoMet_MTases"/>
    <property type="match status" value="1"/>
</dbReference>
<dbReference type="InterPro" id="IPR019410">
    <property type="entry name" value="Methyltransf_16"/>
</dbReference>
<dbReference type="PANTHER" id="PTHR14614:SF97">
    <property type="entry name" value="S-ADENOSYL-L-METHIONINE-DEPENDENT METHYLTRANSFERASES SUPERFAMILY PROTEIN"/>
    <property type="match status" value="1"/>
</dbReference>
<gene>
    <name evidence="1" type="ORF">COLO4_14539</name>
</gene>
<name>A0A1R3JRN8_9ROSI</name>
<dbReference type="Gene3D" id="3.40.50.150">
    <property type="entry name" value="Vaccinia Virus protein VP39"/>
    <property type="match status" value="1"/>
</dbReference>
<proteinExistence type="predicted"/>
<dbReference type="PANTHER" id="PTHR14614">
    <property type="entry name" value="HEPATOCELLULAR CARCINOMA-ASSOCIATED ANTIGEN"/>
    <property type="match status" value="1"/>
</dbReference>
<sequence>MGERILLYPKRMDIALFSPSSLFSGDGDGDEEVSDGIFYEEKADNHQSYVERKHQFPGMELLIREFSFHQFNANLLWPGTFAFTEWLVQHQSWIQGRRCLELGSGTGALAIFLRKSFDLDITTSDYDDQEIEENIAQNCQANGITPVLPHIRHSWGDTFPTTEPDWDLIIASDILLYVKQYPNLIKSLSYLLKSYKPKDDNALPPCRNDQSSGLPTPAFLMSWRRRIGKEDESLFFSGCENAGLEVKHLGSRVYCINPRENTVNHPR</sequence>
<evidence type="ECO:0000313" key="1">
    <source>
        <dbReference type="EMBL" id="OMO97562.1"/>
    </source>
</evidence>
<reference evidence="2" key="1">
    <citation type="submission" date="2013-09" db="EMBL/GenBank/DDBJ databases">
        <title>Corchorus olitorius genome sequencing.</title>
        <authorList>
            <person name="Alam M."/>
            <person name="Haque M.S."/>
            <person name="Islam M.S."/>
            <person name="Emdad E.M."/>
            <person name="Islam M.M."/>
            <person name="Ahmed B."/>
            <person name="Halim A."/>
            <person name="Hossen Q.M.M."/>
            <person name="Hossain M.Z."/>
            <person name="Ahmed R."/>
            <person name="Khan M.M."/>
            <person name="Islam R."/>
            <person name="Rashid M.M."/>
            <person name="Khan S.A."/>
            <person name="Rahman M.S."/>
            <person name="Alam M."/>
            <person name="Yahiya A.S."/>
            <person name="Khan M.S."/>
            <person name="Azam M.S."/>
            <person name="Haque T."/>
            <person name="Lashkar M.Z.H."/>
            <person name="Akhand A.I."/>
            <person name="Morshed G."/>
            <person name="Roy S."/>
            <person name="Uddin K.S."/>
            <person name="Rabeya T."/>
            <person name="Hossain A.S."/>
            <person name="Chowdhury A."/>
            <person name="Snigdha A.R."/>
            <person name="Mortoza M.S."/>
            <person name="Matin S.A."/>
            <person name="Hoque S.M.E."/>
            <person name="Islam M.K."/>
            <person name="Roy D.K."/>
            <person name="Haider R."/>
            <person name="Moosa M.M."/>
            <person name="Elias S.M."/>
            <person name="Hasan A.M."/>
            <person name="Jahan S."/>
            <person name="Shafiuddin M."/>
            <person name="Mahmood N."/>
            <person name="Shommy N.S."/>
        </authorList>
    </citation>
    <scope>NUCLEOTIDE SEQUENCE [LARGE SCALE GENOMIC DNA]</scope>
    <source>
        <strain evidence="2">cv. O-4</strain>
    </source>
</reference>
<dbReference type="SUPFAM" id="SSF53335">
    <property type="entry name" value="S-adenosyl-L-methionine-dependent methyltransferases"/>
    <property type="match status" value="1"/>
</dbReference>
<accession>A0A1R3JRN8</accession>
<dbReference type="InterPro" id="IPR029063">
    <property type="entry name" value="SAM-dependent_MTases_sf"/>
</dbReference>
<dbReference type="EMBL" id="AWUE01015434">
    <property type="protein sequence ID" value="OMO97562.1"/>
    <property type="molecule type" value="Genomic_DNA"/>
</dbReference>
<dbReference type="AlphaFoldDB" id="A0A1R3JRN8"/>
<comment type="caution">
    <text evidence="1">The sequence shown here is derived from an EMBL/GenBank/DDBJ whole genome shotgun (WGS) entry which is preliminary data.</text>
</comment>